<dbReference type="InterPro" id="IPR038599">
    <property type="entry name" value="LAP1C-like_C_sf"/>
</dbReference>
<dbReference type="InterPro" id="IPR046753">
    <property type="entry name" value="TOIP1/2_C"/>
</dbReference>
<keyword evidence="6 11" id="KW-0472">Membrane</keyword>
<comment type="subcellular location">
    <subcellularLocation>
        <location evidence="9">Endomembrane system</location>
        <topology evidence="9">Single-pass membrane protein</topology>
    </subcellularLocation>
    <subcellularLocation>
        <location evidence="1">Nucleus envelope</location>
    </subcellularLocation>
</comment>
<keyword evidence="4 11" id="KW-0812">Transmembrane</keyword>
<accession>A0A8B7XWR6</accession>
<dbReference type="GO" id="GO:0016020">
    <property type="term" value="C:membrane"/>
    <property type="evidence" value="ECO:0007669"/>
    <property type="project" value="TreeGrafter"/>
</dbReference>
<dbReference type="GO" id="GO:0005635">
    <property type="term" value="C:nuclear envelope"/>
    <property type="evidence" value="ECO:0007669"/>
    <property type="project" value="UniProtKB-SubCell"/>
</dbReference>
<dbReference type="InterPro" id="IPR008662">
    <property type="entry name" value="TOIP1/2"/>
</dbReference>
<dbReference type="GO" id="GO:0001671">
    <property type="term" value="F:ATPase activator activity"/>
    <property type="evidence" value="ECO:0007669"/>
    <property type="project" value="InterPro"/>
</dbReference>
<feature type="transmembrane region" description="Helical" evidence="11">
    <location>
        <begin position="129"/>
        <end position="146"/>
    </location>
</feature>
<dbReference type="RefSeq" id="XP_022084261.1">
    <property type="nucleotide sequence ID" value="XM_022228569.1"/>
</dbReference>
<sequence length="380" mass="42278">MPSTTRSQSKKRGMEPSKISAETKNLKGKFKTNDGKKQELPVDETGRKSANQEDGHDEPDRKASHLTDQEQRDASCDQDQTPQKPADQNQGNENNKFSTRMPAESGKYYKVAQIYKQVREIINRRAKNLLLVSVLVLIAAVLVYPYKMYMPGDKPASVRQLEYTQRMQNLKSLFPTQGEHFWDIVEATVNGHLAQGSDPVVPIVLLFGSRPAAADSTKCLTEKLGTLLSETLLAKNTSMALINGKDYRNMDSDVAKEGIDQCLQAAFEGGQKAAVVLSLDALPPCSILLFHSYCENEDARYKDAALIFTVTLKEGHPPSRELIRSKPLNLMGKEAFEISDHLTQVWTDKCHMLPQGKVEAMLSRVANNVATVQKENVVPC</sequence>
<evidence type="ECO:0000256" key="6">
    <source>
        <dbReference type="ARBA" id="ARBA00023136"/>
    </source>
</evidence>
<evidence type="ECO:0000256" key="8">
    <source>
        <dbReference type="ARBA" id="ARBA00023242"/>
    </source>
</evidence>
<dbReference type="Proteomes" id="UP000694845">
    <property type="component" value="Unplaced"/>
</dbReference>
<keyword evidence="8" id="KW-0539">Nucleus</keyword>
<dbReference type="AlphaFoldDB" id="A0A8B7XWR6"/>
<proteinExistence type="inferred from homology"/>
<dbReference type="GeneID" id="110975786"/>
<gene>
    <name evidence="14" type="primary">LOC110975786</name>
</gene>
<dbReference type="PANTHER" id="PTHR18843:SF7">
    <property type="entry name" value="LAMINA-ASSOCIATED POLYPEPTIDE 1B ISOFORM 1-RELATED"/>
    <property type="match status" value="1"/>
</dbReference>
<protein>
    <submittedName>
        <fullName evidence="14">Torsin-1A-interacting protein 2-like</fullName>
    </submittedName>
</protein>
<evidence type="ECO:0000256" key="2">
    <source>
        <dbReference type="ARBA" id="ARBA00007860"/>
    </source>
</evidence>
<feature type="compositionally biased region" description="Basic and acidic residues" evidence="10">
    <location>
        <begin position="31"/>
        <end position="75"/>
    </location>
</feature>
<evidence type="ECO:0000259" key="12">
    <source>
        <dbReference type="Pfam" id="PF05609"/>
    </source>
</evidence>
<feature type="domain" description="Torsin-1A-interacting protein 1/2 AAA+ activator" evidence="12">
    <location>
        <begin position="162"/>
        <end position="315"/>
    </location>
</feature>
<comment type="similarity">
    <text evidence="2">Belongs to the TOR1AIP family.</text>
</comment>
<dbReference type="Pfam" id="PF05609">
    <property type="entry name" value="LAP1_C"/>
    <property type="match status" value="1"/>
</dbReference>
<dbReference type="OMA" id="IRSKPLN"/>
<evidence type="ECO:0000256" key="11">
    <source>
        <dbReference type="SAM" id="Phobius"/>
    </source>
</evidence>
<dbReference type="KEGG" id="aplc:110975786"/>
<evidence type="ECO:0000313" key="13">
    <source>
        <dbReference type="Proteomes" id="UP000694845"/>
    </source>
</evidence>
<evidence type="ECO:0000256" key="4">
    <source>
        <dbReference type="ARBA" id="ARBA00022692"/>
    </source>
</evidence>
<evidence type="ECO:0000256" key="3">
    <source>
        <dbReference type="ARBA" id="ARBA00022553"/>
    </source>
</evidence>
<evidence type="ECO:0000256" key="10">
    <source>
        <dbReference type="SAM" id="MobiDB-lite"/>
    </source>
</evidence>
<keyword evidence="7" id="KW-0325">Glycoprotein</keyword>
<reference evidence="14" key="1">
    <citation type="submission" date="2025-08" db="UniProtKB">
        <authorList>
            <consortium name="RefSeq"/>
        </authorList>
    </citation>
    <scope>IDENTIFICATION</scope>
</reference>
<evidence type="ECO:0000313" key="14">
    <source>
        <dbReference type="RefSeq" id="XP_022084261.1"/>
    </source>
</evidence>
<dbReference type="Gene3D" id="3.40.50.12190">
    <property type="match status" value="1"/>
</dbReference>
<keyword evidence="5 11" id="KW-1133">Transmembrane helix</keyword>
<dbReference type="OrthoDB" id="6258998at2759"/>
<keyword evidence="3" id="KW-0597">Phosphoprotein</keyword>
<evidence type="ECO:0000256" key="1">
    <source>
        <dbReference type="ARBA" id="ARBA00004259"/>
    </source>
</evidence>
<feature type="compositionally biased region" description="Polar residues" evidence="10">
    <location>
        <begin position="77"/>
        <end position="98"/>
    </location>
</feature>
<keyword evidence="13" id="KW-1185">Reference proteome</keyword>
<evidence type="ECO:0000256" key="5">
    <source>
        <dbReference type="ARBA" id="ARBA00022989"/>
    </source>
</evidence>
<dbReference type="GO" id="GO:0061024">
    <property type="term" value="P:membrane organization"/>
    <property type="evidence" value="ECO:0007669"/>
    <property type="project" value="TreeGrafter"/>
</dbReference>
<evidence type="ECO:0000256" key="9">
    <source>
        <dbReference type="ARBA" id="ARBA00037847"/>
    </source>
</evidence>
<organism evidence="13 14">
    <name type="scientific">Acanthaster planci</name>
    <name type="common">Crown-of-thorns starfish</name>
    <dbReference type="NCBI Taxonomy" id="133434"/>
    <lineage>
        <taxon>Eukaryota</taxon>
        <taxon>Metazoa</taxon>
        <taxon>Echinodermata</taxon>
        <taxon>Eleutherozoa</taxon>
        <taxon>Asterozoa</taxon>
        <taxon>Asteroidea</taxon>
        <taxon>Valvatacea</taxon>
        <taxon>Valvatida</taxon>
        <taxon>Acanthasteridae</taxon>
        <taxon>Acanthaster</taxon>
    </lineage>
</organism>
<evidence type="ECO:0000256" key="7">
    <source>
        <dbReference type="ARBA" id="ARBA00023180"/>
    </source>
</evidence>
<feature type="region of interest" description="Disordered" evidence="10">
    <location>
        <begin position="1"/>
        <end position="102"/>
    </location>
</feature>
<dbReference type="PANTHER" id="PTHR18843">
    <property type="entry name" value="TORSIN-1A-INTERACTING PROTEIN"/>
    <property type="match status" value="1"/>
</dbReference>
<name>A0A8B7XWR6_ACAPL</name>